<accession>A0AC58TXH2</accession>
<evidence type="ECO:0000313" key="2">
    <source>
        <dbReference type="RefSeq" id="XP_075101869.1"/>
    </source>
</evidence>
<evidence type="ECO:0000313" key="1">
    <source>
        <dbReference type="Proteomes" id="UP000790787"/>
    </source>
</evidence>
<gene>
    <name evidence="2" type="primary">LOC142177293</name>
</gene>
<protein>
    <submittedName>
        <fullName evidence="2">Uncharacterized protein LOC142177293</fullName>
    </submittedName>
</protein>
<dbReference type="RefSeq" id="XP_075101869.1">
    <property type="nucleotide sequence ID" value="XM_075245768.1"/>
</dbReference>
<reference evidence="2" key="2">
    <citation type="submission" date="2025-08" db="UniProtKB">
        <authorList>
            <consortium name="RefSeq"/>
        </authorList>
    </citation>
    <scope>IDENTIFICATION</scope>
    <source>
        <tissue evidence="2">Leaf</tissue>
    </source>
</reference>
<keyword evidence="1" id="KW-1185">Reference proteome</keyword>
<sequence>MRQVIKTVPLTTNEVEYEALIVELKLARGLGSKVIEVKCDSQLVVNQVYGIFDTNEERMQQYVSKVQALLARFREWSIIHILREENVEADALAKLGSSTKMKGSDSETVVQLLHSVLDVDGYCKVLTKDR</sequence>
<organism evidence="1 2">
    <name type="scientific">Nicotiana tabacum</name>
    <name type="common">Common tobacco</name>
    <dbReference type="NCBI Taxonomy" id="4097"/>
    <lineage>
        <taxon>Eukaryota</taxon>
        <taxon>Viridiplantae</taxon>
        <taxon>Streptophyta</taxon>
        <taxon>Embryophyta</taxon>
        <taxon>Tracheophyta</taxon>
        <taxon>Spermatophyta</taxon>
        <taxon>Magnoliopsida</taxon>
        <taxon>eudicotyledons</taxon>
        <taxon>Gunneridae</taxon>
        <taxon>Pentapetalae</taxon>
        <taxon>asterids</taxon>
        <taxon>lamiids</taxon>
        <taxon>Solanales</taxon>
        <taxon>Solanaceae</taxon>
        <taxon>Nicotianoideae</taxon>
        <taxon>Nicotianeae</taxon>
        <taxon>Nicotiana</taxon>
    </lineage>
</organism>
<proteinExistence type="predicted"/>
<name>A0AC58TXH2_TOBAC</name>
<reference evidence="1" key="1">
    <citation type="journal article" date="2014" name="Nat. Commun.">
        <title>The tobacco genome sequence and its comparison with those of tomato and potato.</title>
        <authorList>
            <person name="Sierro N."/>
            <person name="Battey J.N."/>
            <person name="Ouadi S."/>
            <person name="Bakaher N."/>
            <person name="Bovet L."/>
            <person name="Willig A."/>
            <person name="Goepfert S."/>
            <person name="Peitsch M.C."/>
            <person name="Ivanov N.V."/>
        </authorList>
    </citation>
    <scope>NUCLEOTIDE SEQUENCE [LARGE SCALE GENOMIC DNA]</scope>
</reference>
<dbReference type="Proteomes" id="UP000790787">
    <property type="component" value="Chromosome 23"/>
</dbReference>